<proteinExistence type="predicted"/>
<keyword evidence="1" id="KW-0472">Membrane</keyword>
<evidence type="ECO:0000256" key="1">
    <source>
        <dbReference type="SAM" id="Phobius"/>
    </source>
</evidence>
<dbReference type="EMBL" id="LR796832">
    <property type="protein sequence ID" value="CAB4168666.1"/>
    <property type="molecule type" value="Genomic_DNA"/>
</dbReference>
<name>A0A6J5PFH6_9CAUD</name>
<keyword evidence="1" id="KW-1133">Transmembrane helix</keyword>
<accession>A0A6J5PFH6</accession>
<keyword evidence="1" id="KW-0812">Transmembrane</keyword>
<protein>
    <submittedName>
        <fullName evidence="2">Uncharacterized protein</fullName>
    </submittedName>
</protein>
<evidence type="ECO:0000313" key="2">
    <source>
        <dbReference type="EMBL" id="CAB4168666.1"/>
    </source>
</evidence>
<sequence>MYDDWIFTWKNSTFTLGLTLLLMGAVADIAPDWDIPVTVIMASLTYKTAERSADSILRLKWKSLPRTLFDTWFAVDGAYVIYWFFVDRSALIMRDIQWPVSLCLYFMCGFIWLLNESESLSDTTKSGRHLSH</sequence>
<feature type="transmembrane region" description="Helical" evidence="1">
    <location>
        <begin position="98"/>
        <end position="115"/>
    </location>
</feature>
<reference evidence="2" key="1">
    <citation type="submission" date="2020-04" db="EMBL/GenBank/DDBJ databases">
        <authorList>
            <person name="Chiriac C."/>
            <person name="Salcher M."/>
            <person name="Ghai R."/>
            <person name="Kavagutti S V."/>
        </authorList>
    </citation>
    <scope>NUCLEOTIDE SEQUENCE</scope>
</reference>
<gene>
    <name evidence="2" type="ORF">UFOVP580_7</name>
</gene>
<feature type="transmembrane region" description="Helical" evidence="1">
    <location>
        <begin position="67"/>
        <end position="86"/>
    </location>
</feature>
<organism evidence="2">
    <name type="scientific">uncultured Caudovirales phage</name>
    <dbReference type="NCBI Taxonomy" id="2100421"/>
    <lineage>
        <taxon>Viruses</taxon>
        <taxon>Duplodnaviria</taxon>
        <taxon>Heunggongvirae</taxon>
        <taxon>Uroviricota</taxon>
        <taxon>Caudoviricetes</taxon>
        <taxon>Peduoviridae</taxon>
        <taxon>Maltschvirus</taxon>
        <taxon>Maltschvirus maltsch</taxon>
    </lineage>
</organism>